<evidence type="ECO:0000256" key="2">
    <source>
        <dbReference type="ARBA" id="ARBA00022771"/>
    </source>
</evidence>
<dbReference type="SUPFAM" id="SSF52833">
    <property type="entry name" value="Thioredoxin-like"/>
    <property type="match status" value="1"/>
</dbReference>
<dbReference type="InterPro" id="IPR043145">
    <property type="entry name" value="Znf_ZZ_sf"/>
</dbReference>
<dbReference type="Pfam" id="PF13905">
    <property type="entry name" value="Thioredoxin_8"/>
    <property type="match status" value="1"/>
</dbReference>
<dbReference type="InterPro" id="IPR050553">
    <property type="entry name" value="Thioredoxin_ResA/DsbE_sf"/>
</dbReference>
<dbReference type="SUPFAM" id="SSF57850">
    <property type="entry name" value="RING/U-box"/>
    <property type="match status" value="1"/>
</dbReference>
<proteinExistence type="predicted"/>
<dbReference type="Proteomes" id="UP001431209">
    <property type="component" value="Unassembled WGS sequence"/>
</dbReference>
<dbReference type="GO" id="GO:0008270">
    <property type="term" value="F:zinc ion binding"/>
    <property type="evidence" value="ECO:0007669"/>
    <property type="project" value="UniProtKB-KW"/>
</dbReference>
<accession>A0AAW2ZKK6</accession>
<name>A0AAW2ZKK6_9EUKA</name>
<dbReference type="Pfam" id="PF00569">
    <property type="entry name" value="ZZ"/>
    <property type="match status" value="1"/>
</dbReference>
<evidence type="ECO:0000256" key="1">
    <source>
        <dbReference type="ARBA" id="ARBA00022723"/>
    </source>
</evidence>
<keyword evidence="2" id="KW-0863">Zinc-finger</keyword>
<dbReference type="InterPro" id="IPR000433">
    <property type="entry name" value="Znf_ZZ"/>
</dbReference>
<dbReference type="Gene3D" id="3.30.60.90">
    <property type="match status" value="1"/>
</dbReference>
<evidence type="ECO:0000259" key="4">
    <source>
        <dbReference type="PROSITE" id="PS51352"/>
    </source>
</evidence>
<dbReference type="CDD" id="cd02966">
    <property type="entry name" value="TlpA_like_family"/>
    <property type="match status" value="1"/>
</dbReference>
<sequence>MNWKSGDPKVIQTELEKVCDEMKKDPELSSSNLVFSVRQREIYQGEGAPNNNQGTAFILSSESPLPKSMEPVVNKWISKLTNEFNITPENAVTYGVKGEKATDIEAIDVGTNQPVHVLKEHEGKVLFVDFWATWCGPCQAPMRHNAAIISAKKEEWKDKAEIICLSLDDKINDLVETLESNNLLSIGLKHYKLEGAFRNPAVESYGISGIPHCVLIDQKGNIVWMGHPLGFEIEKHVDELLQGRPISFADNQSIETPIMNSESLIDTQVINNLKTNLTSTFKGVGFIYLTYHSASPTGVTFKSDALIIGDLPEKRQEEFTTFINDNFRKELINLDLDITYYQDPGQLHFSQSCQKCNSDLTKKWKNFCIKDGFTICDSCEKDYVLSPSEHETHLFARTSTESNDDLNVRWGPENIHELPVVDNMVIKSKTDPSIKINDILHPNITCDSCAGFINGYRYKCLNNLDCDLCSECFALWEEGKIPDLFPSNFIFAKVPPHKGHLFCYGHHDEGEHDHDHHDGDGCCDHDHDHDHDHGDDCCDHGHHNHSHE</sequence>
<organism evidence="5 6">
    <name type="scientific">Acrasis kona</name>
    <dbReference type="NCBI Taxonomy" id="1008807"/>
    <lineage>
        <taxon>Eukaryota</taxon>
        <taxon>Discoba</taxon>
        <taxon>Heterolobosea</taxon>
        <taxon>Tetramitia</taxon>
        <taxon>Eutetramitia</taxon>
        <taxon>Acrasidae</taxon>
        <taxon>Acrasis</taxon>
    </lineage>
</organism>
<dbReference type="AlphaFoldDB" id="A0AAW2ZKK6"/>
<dbReference type="CDD" id="cd02249">
    <property type="entry name" value="ZZ"/>
    <property type="match status" value="1"/>
</dbReference>
<dbReference type="PANTHER" id="PTHR42852:SF18">
    <property type="entry name" value="CHROMOSOME UNDETERMINED SCAFFOLD_47, WHOLE GENOME SHOTGUN SEQUENCE"/>
    <property type="match status" value="1"/>
</dbReference>
<keyword evidence="6" id="KW-1185">Reference proteome</keyword>
<keyword evidence="1" id="KW-0479">Metal-binding</keyword>
<dbReference type="PANTHER" id="PTHR42852">
    <property type="entry name" value="THIOL:DISULFIDE INTERCHANGE PROTEIN DSBE"/>
    <property type="match status" value="1"/>
</dbReference>
<gene>
    <name evidence="5" type="ORF">AKO1_010453</name>
</gene>
<dbReference type="InterPro" id="IPR013766">
    <property type="entry name" value="Thioredoxin_domain"/>
</dbReference>
<evidence type="ECO:0000313" key="5">
    <source>
        <dbReference type="EMBL" id="KAL0489518.1"/>
    </source>
</evidence>
<feature type="domain" description="Thioredoxin" evidence="4">
    <location>
        <begin position="95"/>
        <end position="242"/>
    </location>
</feature>
<comment type="caution">
    <text evidence="5">The sequence shown here is derived from an EMBL/GenBank/DDBJ whole genome shotgun (WGS) entry which is preliminary data.</text>
</comment>
<reference evidence="5 6" key="1">
    <citation type="submission" date="2024-03" db="EMBL/GenBank/DDBJ databases">
        <title>The Acrasis kona genome and developmental transcriptomes reveal deep origins of eukaryotic multicellular pathways.</title>
        <authorList>
            <person name="Sheikh S."/>
            <person name="Fu C.-J."/>
            <person name="Brown M.W."/>
            <person name="Baldauf S.L."/>
        </authorList>
    </citation>
    <scope>NUCLEOTIDE SEQUENCE [LARGE SCALE GENOMIC DNA]</scope>
    <source>
        <strain evidence="5 6">ATCC MYA-3509</strain>
    </source>
</reference>
<dbReference type="PROSITE" id="PS51352">
    <property type="entry name" value="THIOREDOXIN_2"/>
    <property type="match status" value="1"/>
</dbReference>
<dbReference type="InterPro" id="IPR012336">
    <property type="entry name" value="Thioredoxin-like_fold"/>
</dbReference>
<dbReference type="InterPro" id="IPR036249">
    <property type="entry name" value="Thioredoxin-like_sf"/>
</dbReference>
<evidence type="ECO:0000313" key="6">
    <source>
        <dbReference type="Proteomes" id="UP001431209"/>
    </source>
</evidence>
<dbReference type="SMART" id="SM00291">
    <property type="entry name" value="ZnF_ZZ"/>
    <property type="match status" value="1"/>
</dbReference>
<keyword evidence="3" id="KW-0862">Zinc</keyword>
<evidence type="ECO:0000256" key="3">
    <source>
        <dbReference type="ARBA" id="ARBA00022833"/>
    </source>
</evidence>
<dbReference type="Gene3D" id="3.40.30.10">
    <property type="entry name" value="Glutaredoxin"/>
    <property type="match status" value="1"/>
</dbReference>
<dbReference type="EMBL" id="JAOPGA020001562">
    <property type="protein sequence ID" value="KAL0489518.1"/>
    <property type="molecule type" value="Genomic_DNA"/>
</dbReference>
<protein>
    <submittedName>
        <fullName evidence="5">Thiol-disulfide oxidoreductase ResA</fullName>
    </submittedName>
</protein>